<protein>
    <submittedName>
        <fullName evidence="3">Efflux RND transporter periplasmic adaptor subunit</fullName>
    </submittedName>
</protein>
<dbReference type="AlphaFoldDB" id="A0A974Y5P3"/>
<keyword evidence="4" id="KW-1185">Reference proteome</keyword>
<dbReference type="EMBL" id="CP064781">
    <property type="protein sequence ID" value="QRJ65554.1"/>
    <property type="molecule type" value="Genomic_DNA"/>
</dbReference>
<feature type="transmembrane region" description="Helical" evidence="2">
    <location>
        <begin position="12"/>
        <end position="29"/>
    </location>
</feature>
<organism evidence="3 4">
    <name type="scientific">Azospira restricta</name>
    <dbReference type="NCBI Taxonomy" id="404405"/>
    <lineage>
        <taxon>Bacteria</taxon>
        <taxon>Pseudomonadati</taxon>
        <taxon>Pseudomonadota</taxon>
        <taxon>Betaproteobacteria</taxon>
        <taxon>Rhodocyclales</taxon>
        <taxon>Rhodocyclaceae</taxon>
        <taxon>Azospira</taxon>
    </lineage>
</organism>
<dbReference type="Gene3D" id="2.40.420.20">
    <property type="match status" value="1"/>
</dbReference>
<proteinExistence type="inferred from homology"/>
<dbReference type="RefSeq" id="WP_203389084.1">
    <property type="nucleotide sequence ID" value="NZ_CP064781.1"/>
</dbReference>
<name>A0A974Y5P3_9RHOO</name>
<gene>
    <name evidence="3" type="ORF">IWH25_09635</name>
</gene>
<comment type="similarity">
    <text evidence="1">Belongs to the membrane fusion protein (MFP) (TC 8.A.1) family.</text>
</comment>
<evidence type="ECO:0000313" key="3">
    <source>
        <dbReference type="EMBL" id="QRJ65554.1"/>
    </source>
</evidence>
<dbReference type="PANTHER" id="PTHR30469:SF15">
    <property type="entry name" value="HLYD FAMILY OF SECRETION PROTEINS"/>
    <property type="match status" value="1"/>
</dbReference>
<keyword evidence="2" id="KW-0472">Membrane</keyword>
<dbReference type="NCBIfam" id="TIGR01730">
    <property type="entry name" value="RND_mfp"/>
    <property type="match status" value="1"/>
</dbReference>
<dbReference type="Proteomes" id="UP000663444">
    <property type="component" value="Chromosome"/>
</dbReference>
<evidence type="ECO:0000256" key="2">
    <source>
        <dbReference type="SAM" id="Phobius"/>
    </source>
</evidence>
<sequence length="382" mass="40316">MRLPAIERRTLALIGVLVPILGLFAYVALRSGPLAPVEVAVTRVEARPLVPGLFGIGTVEARQVFKIGPTYAGRVRRVDVNVGDRVKAGQTLGEMEPIDLDARVHALDAAIGRAEAALGEAAAREAQAAAQLRRYEQLFAARMVSEELLVTKRNELKVAAAALAAARGEVARSRAERAASVAQRANLRLVAPVDGLVVQRGADPGTTVVAGQSVVELIEPGQLWVNVRFDQAGTGGLASGQPARIVLRSRDAGIDGRVARVEPRADPVTEEILAKVSFTETLRQAPALGELAEVSVELPALPSAPMVGNAAIRQDGRRQGVWKIVDGRLVFAPVSLGRADLDGRVQVLAGLAAGDVVVTHSARTLTADARIRIVDHLSASVR</sequence>
<accession>A0A974Y5P3</accession>
<dbReference type="Gene3D" id="2.40.50.100">
    <property type="match status" value="1"/>
</dbReference>
<dbReference type="InterPro" id="IPR006143">
    <property type="entry name" value="RND_pump_MFP"/>
</dbReference>
<dbReference type="KEGG" id="ares:IWH25_09635"/>
<dbReference type="Gene3D" id="2.40.30.170">
    <property type="match status" value="1"/>
</dbReference>
<reference evidence="3" key="1">
    <citation type="submission" date="2020-11" db="EMBL/GenBank/DDBJ databases">
        <title>Azospira restricta DSM 18626 genome sequence.</title>
        <authorList>
            <person name="Moe W.M."/>
        </authorList>
    </citation>
    <scope>NUCLEOTIDE SEQUENCE</scope>
    <source>
        <strain evidence="3">DSM 18626</strain>
    </source>
</reference>
<dbReference type="PANTHER" id="PTHR30469">
    <property type="entry name" value="MULTIDRUG RESISTANCE PROTEIN MDTA"/>
    <property type="match status" value="1"/>
</dbReference>
<keyword evidence="2" id="KW-1133">Transmembrane helix</keyword>
<dbReference type="GO" id="GO:0015562">
    <property type="term" value="F:efflux transmembrane transporter activity"/>
    <property type="evidence" value="ECO:0007669"/>
    <property type="project" value="TreeGrafter"/>
</dbReference>
<dbReference type="GO" id="GO:1990281">
    <property type="term" value="C:efflux pump complex"/>
    <property type="evidence" value="ECO:0007669"/>
    <property type="project" value="TreeGrafter"/>
</dbReference>
<dbReference type="SUPFAM" id="SSF111369">
    <property type="entry name" value="HlyD-like secretion proteins"/>
    <property type="match status" value="1"/>
</dbReference>
<keyword evidence="2" id="KW-0812">Transmembrane</keyword>
<dbReference type="Gene3D" id="1.10.287.470">
    <property type="entry name" value="Helix hairpin bin"/>
    <property type="match status" value="1"/>
</dbReference>
<evidence type="ECO:0000313" key="4">
    <source>
        <dbReference type="Proteomes" id="UP000663444"/>
    </source>
</evidence>
<evidence type="ECO:0000256" key="1">
    <source>
        <dbReference type="ARBA" id="ARBA00009477"/>
    </source>
</evidence>